<feature type="chain" id="PRO_5038598369" description="Lipoprotein" evidence="1">
    <location>
        <begin position="20"/>
        <end position="151"/>
    </location>
</feature>
<evidence type="ECO:0000313" key="3">
    <source>
        <dbReference type="Proteomes" id="UP000321440"/>
    </source>
</evidence>
<organism evidence="2 3">
    <name type="scientific">Alkalibacillus haloalkaliphilus</name>
    <dbReference type="NCBI Taxonomy" id="94136"/>
    <lineage>
        <taxon>Bacteria</taxon>
        <taxon>Bacillati</taxon>
        <taxon>Bacillota</taxon>
        <taxon>Bacilli</taxon>
        <taxon>Bacillales</taxon>
        <taxon>Bacillaceae</taxon>
        <taxon>Alkalibacillus</taxon>
    </lineage>
</organism>
<comment type="caution">
    <text evidence="2">The sequence shown here is derived from an EMBL/GenBank/DDBJ whole genome shotgun (WGS) entry which is preliminary data.</text>
</comment>
<reference evidence="2 3" key="1">
    <citation type="submission" date="2019-07" db="EMBL/GenBank/DDBJ databases">
        <title>Whole genome shotgun sequence of Alkalibacillus haloalkaliphilus NBRC 103110.</title>
        <authorList>
            <person name="Hosoyama A."/>
            <person name="Uohara A."/>
            <person name="Ohji S."/>
            <person name="Ichikawa N."/>
        </authorList>
    </citation>
    <scope>NUCLEOTIDE SEQUENCE [LARGE SCALE GENOMIC DNA]</scope>
    <source>
        <strain evidence="2 3">NBRC 103110</strain>
    </source>
</reference>
<proteinExistence type="predicted"/>
<evidence type="ECO:0000256" key="1">
    <source>
        <dbReference type="SAM" id="SignalP"/>
    </source>
</evidence>
<name>A0A511W332_9BACI</name>
<dbReference type="EMBL" id="BJYA01000005">
    <property type="protein sequence ID" value="GEN45496.1"/>
    <property type="molecule type" value="Genomic_DNA"/>
</dbReference>
<accession>A0A511W332</accession>
<protein>
    <recommendedName>
        <fullName evidence="4">Lipoprotein</fullName>
    </recommendedName>
</protein>
<gene>
    <name evidence="2" type="ORF">AHA02nite_12720</name>
</gene>
<dbReference type="AlphaFoldDB" id="A0A511W332"/>
<dbReference type="RefSeq" id="WP_146815478.1">
    <property type="nucleotide sequence ID" value="NZ_BJYA01000005.1"/>
</dbReference>
<sequence length="151" mass="17316">MKVFGLFLLIFLLSACNEAPEETITLSEVDFAEHLVVSKVIENRSDPNLSKGVTDQELAQSVLEKVKGLSVVEHEVDDVAEKLRKEDYYMFTFNDEQMESGDVPSYHFVAFTDGKIAFYFEDVDQEWEPRVTVDAQKALIEEIKRLVKVDF</sequence>
<dbReference type="Proteomes" id="UP000321440">
    <property type="component" value="Unassembled WGS sequence"/>
</dbReference>
<dbReference type="PROSITE" id="PS51257">
    <property type="entry name" value="PROKAR_LIPOPROTEIN"/>
    <property type="match status" value="1"/>
</dbReference>
<keyword evidence="1" id="KW-0732">Signal</keyword>
<evidence type="ECO:0008006" key="4">
    <source>
        <dbReference type="Google" id="ProtNLM"/>
    </source>
</evidence>
<keyword evidence="3" id="KW-1185">Reference proteome</keyword>
<evidence type="ECO:0000313" key="2">
    <source>
        <dbReference type="EMBL" id="GEN45496.1"/>
    </source>
</evidence>
<feature type="signal peptide" evidence="1">
    <location>
        <begin position="1"/>
        <end position="19"/>
    </location>
</feature>